<evidence type="ECO:0000256" key="1">
    <source>
        <dbReference type="SAM" id="Phobius"/>
    </source>
</evidence>
<feature type="transmembrane region" description="Helical" evidence="1">
    <location>
        <begin position="47"/>
        <end position="67"/>
    </location>
</feature>
<name>A0A316DH49_9BACT</name>
<proteinExistence type="predicted"/>
<evidence type="ECO:0008006" key="4">
    <source>
        <dbReference type="Google" id="ProtNLM"/>
    </source>
</evidence>
<comment type="caution">
    <text evidence="2">The sequence shown here is derived from an EMBL/GenBank/DDBJ whole genome shotgun (WGS) entry which is preliminary data.</text>
</comment>
<dbReference type="RefSeq" id="WP_229201579.1">
    <property type="nucleotide sequence ID" value="NZ_QGGO01000037.1"/>
</dbReference>
<evidence type="ECO:0000313" key="2">
    <source>
        <dbReference type="EMBL" id="PWK17205.1"/>
    </source>
</evidence>
<dbReference type="Proteomes" id="UP000245489">
    <property type="component" value="Unassembled WGS sequence"/>
</dbReference>
<evidence type="ECO:0000313" key="3">
    <source>
        <dbReference type="Proteomes" id="UP000245489"/>
    </source>
</evidence>
<accession>A0A316DH49</accession>
<keyword evidence="1" id="KW-0472">Membrane</keyword>
<feature type="transmembrane region" description="Helical" evidence="1">
    <location>
        <begin position="79"/>
        <end position="97"/>
    </location>
</feature>
<dbReference type="EMBL" id="QGGO01000037">
    <property type="protein sequence ID" value="PWK17205.1"/>
    <property type="molecule type" value="Genomic_DNA"/>
</dbReference>
<reference evidence="2 3" key="1">
    <citation type="submission" date="2018-05" db="EMBL/GenBank/DDBJ databases">
        <title>Genomic Encyclopedia of Archaeal and Bacterial Type Strains, Phase II (KMG-II): from individual species to whole genera.</title>
        <authorList>
            <person name="Goeker M."/>
        </authorList>
    </citation>
    <scope>NUCLEOTIDE SEQUENCE [LARGE SCALE GENOMIC DNA]</scope>
    <source>
        <strain evidence="2 3">DSM 22214</strain>
    </source>
</reference>
<sequence length="113" mass="12234">MQKAIFVRSGNVVMSALLLFIILLTSHDVAAQQGVTQALIKIKNTLYLVGNAIFGILLIIGIVKVVSGFITNSQSAVRNLIYLIIGVAIWFFFNYMIEDLAGLIGGDGGSFNR</sequence>
<organism evidence="2 3">
    <name type="scientific">Arcicella aurantiaca</name>
    <dbReference type="NCBI Taxonomy" id="591202"/>
    <lineage>
        <taxon>Bacteria</taxon>
        <taxon>Pseudomonadati</taxon>
        <taxon>Bacteroidota</taxon>
        <taxon>Cytophagia</taxon>
        <taxon>Cytophagales</taxon>
        <taxon>Flectobacillaceae</taxon>
        <taxon>Arcicella</taxon>
    </lineage>
</organism>
<protein>
    <recommendedName>
        <fullName evidence="4">TrbC/VIRB2 family protein</fullName>
    </recommendedName>
</protein>
<keyword evidence="1" id="KW-0812">Transmembrane</keyword>
<dbReference type="AlphaFoldDB" id="A0A316DH49"/>
<keyword evidence="3" id="KW-1185">Reference proteome</keyword>
<keyword evidence="1" id="KW-1133">Transmembrane helix</keyword>
<gene>
    <name evidence="2" type="ORF">LV89_04491</name>
</gene>